<sequence>MSLFDFFLKSEVDPRDLKDKTLKVNKTRCPQNHRCPSVRACPVGALTQDKYEAPKIDLKKCVKCGKCLRVCPTGAISFQ</sequence>
<dbReference type="SUPFAM" id="SSF54862">
    <property type="entry name" value="4Fe-4S ferredoxins"/>
    <property type="match status" value="1"/>
</dbReference>
<keyword evidence="3" id="KW-0479">Metal-binding</keyword>
<protein>
    <submittedName>
        <fullName evidence="8">4Fe-4S binding protein</fullName>
    </submittedName>
</protein>
<dbReference type="RefSeq" id="WP_145082613.1">
    <property type="nucleotide sequence ID" value="NZ_DAMBUX010000011.1"/>
</dbReference>
<organism evidence="8 9">
    <name type="scientific">Sedimentibacter saalensis</name>
    <dbReference type="NCBI Taxonomy" id="130788"/>
    <lineage>
        <taxon>Bacteria</taxon>
        <taxon>Bacillati</taxon>
        <taxon>Bacillota</taxon>
        <taxon>Tissierellia</taxon>
        <taxon>Sedimentibacter</taxon>
    </lineage>
</organism>
<dbReference type="PROSITE" id="PS51379">
    <property type="entry name" value="4FE4S_FER_2"/>
    <property type="match status" value="2"/>
</dbReference>
<feature type="domain" description="4Fe-4S ferredoxin-type" evidence="7">
    <location>
        <begin position="20"/>
        <end position="51"/>
    </location>
</feature>
<keyword evidence="2" id="KW-0004">4Fe-4S</keyword>
<proteinExistence type="predicted"/>
<dbReference type="PANTHER" id="PTHR42859">
    <property type="entry name" value="OXIDOREDUCTASE"/>
    <property type="match status" value="1"/>
</dbReference>
<dbReference type="Pfam" id="PF00037">
    <property type="entry name" value="Fer4"/>
    <property type="match status" value="1"/>
</dbReference>
<evidence type="ECO:0000256" key="5">
    <source>
        <dbReference type="ARBA" id="ARBA00023004"/>
    </source>
</evidence>
<name>A0A562JBS6_9FIRM</name>
<feature type="domain" description="4Fe-4S ferredoxin-type" evidence="7">
    <location>
        <begin position="52"/>
        <end position="79"/>
    </location>
</feature>
<evidence type="ECO:0000259" key="7">
    <source>
        <dbReference type="PROSITE" id="PS51379"/>
    </source>
</evidence>
<dbReference type="PANTHER" id="PTHR42859:SF10">
    <property type="entry name" value="DIMETHYLSULFOXIDE REDUCTASE CHAIN B"/>
    <property type="match status" value="1"/>
</dbReference>
<evidence type="ECO:0000256" key="3">
    <source>
        <dbReference type="ARBA" id="ARBA00022723"/>
    </source>
</evidence>
<dbReference type="InterPro" id="IPR017900">
    <property type="entry name" value="4Fe4S_Fe_S_CS"/>
</dbReference>
<dbReference type="Gene3D" id="3.30.70.20">
    <property type="match status" value="1"/>
</dbReference>
<dbReference type="GO" id="GO:0046872">
    <property type="term" value="F:metal ion binding"/>
    <property type="evidence" value="ECO:0007669"/>
    <property type="project" value="UniProtKB-KW"/>
</dbReference>
<dbReference type="OrthoDB" id="9806398at2"/>
<accession>A0A562JBS6</accession>
<keyword evidence="5" id="KW-0408">Iron</keyword>
<evidence type="ECO:0000256" key="6">
    <source>
        <dbReference type="ARBA" id="ARBA00023014"/>
    </source>
</evidence>
<evidence type="ECO:0000313" key="9">
    <source>
        <dbReference type="Proteomes" id="UP000315343"/>
    </source>
</evidence>
<dbReference type="GO" id="GO:0051539">
    <property type="term" value="F:4 iron, 4 sulfur cluster binding"/>
    <property type="evidence" value="ECO:0007669"/>
    <property type="project" value="UniProtKB-KW"/>
</dbReference>
<dbReference type="PROSITE" id="PS00198">
    <property type="entry name" value="4FE4S_FER_1"/>
    <property type="match status" value="1"/>
</dbReference>
<gene>
    <name evidence="8" type="ORF">LY60_01879</name>
</gene>
<keyword evidence="6" id="KW-0411">Iron-sulfur</keyword>
<keyword evidence="4" id="KW-0249">Electron transport</keyword>
<keyword evidence="1" id="KW-0813">Transport</keyword>
<reference evidence="8 9" key="1">
    <citation type="submission" date="2019-07" db="EMBL/GenBank/DDBJ databases">
        <title>Genomic Encyclopedia of Type Strains, Phase I: the one thousand microbial genomes (KMG-I) project.</title>
        <authorList>
            <person name="Kyrpides N."/>
        </authorList>
    </citation>
    <scope>NUCLEOTIDE SEQUENCE [LARGE SCALE GENOMIC DNA]</scope>
    <source>
        <strain evidence="8 9">DSM 13558</strain>
    </source>
</reference>
<dbReference type="AlphaFoldDB" id="A0A562JBS6"/>
<evidence type="ECO:0000256" key="2">
    <source>
        <dbReference type="ARBA" id="ARBA00022485"/>
    </source>
</evidence>
<dbReference type="EMBL" id="VLKH01000004">
    <property type="protein sequence ID" value="TWH80617.1"/>
    <property type="molecule type" value="Genomic_DNA"/>
</dbReference>
<evidence type="ECO:0000256" key="4">
    <source>
        <dbReference type="ARBA" id="ARBA00022982"/>
    </source>
</evidence>
<evidence type="ECO:0000256" key="1">
    <source>
        <dbReference type="ARBA" id="ARBA00022448"/>
    </source>
</evidence>
<evidence type="ECO:0000313" key="8">
    <source>
        <dbReference type="EMBL" id="TWH80617.1"/>
    </source>
</evidence>
<dbReference type="Proteomes" id="UP000315343">
    <property type="component" value="Unassembled WGS sequence"/>
</dbReference>
<keyword evidence="9" id="KW-1185">Reference proteome</keyword>
<dbReference type="InterPro" id="IPR017896">
    <property type="entry name" value="4Fe4S_Fe-S-bd"/>
</dbReference>
<comment type="caution">
    <text evidence="8">The sequence shown here is derived from an EMBL/GenBank/DDBJ whole genome shotgun (WGS) entry which is preliminary data.</text>
</comment>
<dbReference type="InterPro" id="IPR050294">
    <property type="entry name" value="RnfB_subfamily"/>
</dbReference>